<feature type="domain" description="F-box" evidence="1">
    <location>
        <begin position="15"/>
        <end position="55"/>
    </location>
</feature>
<dbReference type="Pfam" id="PF07734">
    <property type="entry name" value="FBA_1"/>
    <property type="match status" value="1"/>
</dbReference>
<dbReference type="Gene3D" id="1.20.1280.50">
    <property type="match status" value="1"/>
</dbReference>
<evidence type="ECO:0000313" key="3">
    <source>
        <dbReference type="Proteomes" id="UP000594263"/>
    </source>
</evidence>
<dbReference type="Gramene" id="Kaladp0877s0006.1.v1.1">
    <property type="protein sequence ID" value="Kaladp0877s0006.1.v1.1"/>
    <property type="gene ID" value="Kaladp0877s0006.v1.1"/>
</dbReference>
<dbReference type="CDD" id="cd22157">
    <property type="entry name" value="F-box_AtFBW1-like"/>
    <property type="match status" value="1"/>
</dbReference>
<organism evidence="2 3">
    <name type="scientific">Kalanchoe fedtschenkoi</name>
    <name type="common">Lavender scallops</name>
    <name type="synonym">South American air plant</name>
    <dbReference type="NCBI Taxonomy" id="63787"/>
    <lineage>
        <taxon>Eukaryota</taxon>
        <taxon>Viridiplantae</taxon>
        <taxon>Streptophyta</taxon>
        <taxon>Embryophyta</taxon>
        <taxon>Tracheophyta</taxon>
        <taxon>Spermatophyta</taxon>
        <taxon>Magnoliopsida</taxon>
        <taxon>eudicotyledons</taxon>
        <taxon>Gunneridae</taxon>
        <taxon>Pentapetalae</taxon>
        <taxon>Saxifragales</taxon>
        <taxon>Crassulaceae</taxon>
        <taxon>Kalanchoe</taxon>
    </lineage>
</organism>
<dbReference type="InterPro" id="IPR006527">
    <property type="entry name" value="F-box-assoc_dom_typ1"/>
</dbReference>
<dbReference type="AlphaFoldDB" id="A0A7N0VJT9"/>
<sequence>MKHKAAAVSSAEPELCGDLIREILIKLPVKSLLRFKQVSKTWLRMITSNSFIYSHNSAAQNRQSAPSYFIFRYAMAPMSIRLHLYSSSIDSWKVILTPEESVVRCWMGDGVNLNDKYHILSMEKKEEYDDYHIMTFDYNSEVFGRIESA</sequence>
<keyword evidence="3" id="KW-1185">Reference proteome</keyword>
<dbReference type="EnsemblPlants" id="Kaladp0877s0006.1.v1.1">
    <property type="protein sequence ID" value="Kaladp0877s0006.1.v1.1"/>
    <property type="gene ID" value="Kaladp0877s0006.v1.1"/>
</dbReference>
<proteinExistence type="predicted"/>
<protein>
    <recommendedName>
        <fullName evidence="1">F-box domain-containing protein</fullName>
    </recommendedName>
</protein>
<dbReference type="InterPro" id="IPR036047">
    <property type="entry name" value="F-box-like_dom_sf"/>
</dbReference>
<dbReference type="InterPro" id="IPR050796">
    <property type="entry name" value="SCF_F-box_component"/>
</dbReference>
<dbReference type="Pfam" id="PF00646">
    <property type="entry name" value="F-box"/>
    <property type="match status" value="1"/>
</dbReference>
<dbReference type="PANTHER" id="PTHR31672:SF13">
    <property type="entry name" value="F-BOX PROTEIN CPR30-LIKE"/>
    <property type="match status" value="1"/>
</dbReference>
<evidence type="ECO:0000259" key="1">
    <source>
        <dbReference type="SMART" id="SM00256"/>
    </source>
</evidence>
<reference evidence="2" key="1">
    <citation type="submission" date="2021-01" db="UniProtKB">
        <authorList>
            <consortium name="EnsemblPlants"/>
        </authorList>
    </citation>
    <scope>IDENTIFICATION</scope>
</reference>
<accession>A0A7N0VJT9</accession>
<dbReference type="InterPro" id="IPR001810">
    <property type="entry name" value="F-box_dom"/>
</dbReference>
<name>A0A7N0VJT9_KALFE</name>
<dbReference type="PANTHER" id="PTHR31672">
    <property type="entry name" value="BNACNNG10540D PROTEIN"/>
    <property type="match status" value="1"/>
</dbReference>
<evidence type="ECO:0000313" key="2">
    <source>
        <dbReference type="EnsemblPlants" id="Kaladp0877s0006.1.v1.1"/>
    </source>
</evidence>
<dbReference type="SMART" id="SM00256">
    <property type="entry name" value="FBOX"/>
    <property type="match status" value="1"/>
</dbReference>
<dbReference type="Proteomes" id="UP000594263">
    <property type="component" value="Unplaced"/>
</dbReference>
<dbReference type="SUPFAM" id="SSF81383">
    <property type="entry name" value="F-box domain"/>
    <property type="match status" value="1"/>
</dbReference>